<feature type="modified residue" description="4-aspartylphosphate" evidence="6">
    <location>
        <position position="52"/>
    </location>
</feature>
<dbReference type="Gene3D" id="1.10.8.60">
    <property type="match status" value="1"/>
</dbReference>
<reference evidence="9 10" key="1">
    <citation type="submission" date="2019-07" db="EMBL/GenBank/DDBJ databases">
        <title>Genomic Encyclopedia of Archaeal and Bacterial Type Strains, Phase II (KMG-II): from individual species to whole genera.</title>
        <authorList>
            <person name="Goeker M."/>
        </authorList>
    </citation>
    <scope>NUCLEOTIDE SEQUENCE [LARGE SCALE GENOMIC DNA]</scope>
    <source>
        <strain evidence="9 10">ATCC BAA-1139</strain>
    </source>
</reference>
<dbReference type="InterPro" id="IPR003593">
    <property type="entry name" value="AAA+_ATPase"/>
</dbReference>
<dbReference type="FunFam" id="3.40.50.300:FF:000006">
    <property type="entry name" value="DNA-binding transcriptional regulator NtrC"/>
    <property type="match status" value="1"/>
</dbReference>
<keyword evidence="6" id="KW-0597">Phosphoprotein</keyword>
<dbReference type="InterPro" id="IPR058031">
    <property type="entry name" value="AAA_lid_NorR"/>
</dbReference>
<evidence type="ECO:0000256" key="5">
    <source>
        <dbReference type="ARBA" id="ARBA00023163"/>
    </source>
</evidence>
<keyword evidence="3" id="KW-0805">Transcription regulation</keyword>
<dbReference type="GO" id="GO:0000160">
    <property type="term" value="P:phosphorelay signal transduction system"/>
    <property type="evidence" value="ECO:0007669"/>
    <property type="project" value="InterPro"/>
</dbReference>
<dbReference type="InterPro" id="IPR009057">
    <property type="entry name" value="Homeodomain-like_sf"/>
</dbReference>
<evidence type="ECO:0000256" key="4">
    <source>
        <dbReference type="ARBA" id="ARBA00023125"/>
    </source>
</evidence>
<evidence type="ECO:0000259" key="7">
    <source>
        <dbReference type="PROSITE" id="PS50045"/>
    </source>
</evidence>
<keyword evidence="1" id="KW-0547">Nucleotide-binding</keyword>
<keyword evidence="10" id="KW-1185">Reference proteome</keyword>
<evidence type="ECO:0000256" key="2">
    <source>
        <dbReference type="ARBA" id="ARBA00022840"/>
    </source>
</evidence>
<evidence type="ECO:0000256" key="6">
    <source>
        <dbReference type="PROSITE-ProRule" id="PRU00169"/>
    </source>
</evidence>
<evidence type="ECO:0000259" key="8">
    <source>
        <dbReference type="PROSITE" id="PS50110"/>
    </source>
</evidence>
<dbReference type="InterPro" id="IPR011006">
    <property type="entry name" value="CheY-like_superfamily"/>
</dbReference>
<accession>A0A562V6I4</accession>
<keyword evidence="5" id="KW-0804">Transcription</keyword>
<dbReference type="PANTHER" id="PTHR32071">
    <property type="entry name" value="TRANSCRIPTIONAL REGULATORY PROTEIN"/>
    <property type="match status" value="1"/>
</dbReference>
<dbReference type="OrthoDB" id="9814761at2"/>
<dbReference type="PROSITE" id="PS00676">
    <property type="entry name" value="SIGMA54_INTERACT_2"/>
    <property type="match status" value="1"/>
</dbReference>
<dbReference type="Gene3D" id="3.40.50.300">
    <property type="entry name" value="P-loop containing nucleotide triphosphate hydrolases"/>
    <property type="match status" value="1"/>
</dbReference>
<name>A0A562V6I4_9BACT</name>
<dbReference type="InterPro" id="IPR025662">
    <property type="entry name" value="Sigma_54_int_dom_ATP-bd_1"/>
</dbReference>
<dbReference type="SUPFAM" id="SSF46689">
    <property type="entry name" value="Homeodomain-like"/>
    <property type="match status" value="1"/>
</dbReference>
<dbReference type="GO" id="GO:0043565">
    <property type="term" value="F:sequence-specific DNA binding"/>
    <property type="evidence" value="ECO:0007669"/>
    <property type="project" value="InterPro"/>
</dbReference>
<dbReference type="GO" id="GO:0006355">
    <property type="term" value="P:regulation of DNA-templated transcription"/>
    <property type="evidence" value="ECO:0007669"/>
    <property type="project" value="InterPro"/>
</dbReference>
<dbReference type="InterPro" id="IPR027417">
    <property type="entry name" value="P-loop_NTPase"/>
</dbReference>
<protein>
    <submittedName>
        <fullName evidence="9">DNA-binding NtrC family response regulator</fullName>
    </submittedName>
</protein>
<dbReference type="SUPFAM" id="SSF52172">
    <property type="entry name" value="CheY-like"/>
    <property type="match status" value="1"/>
</dbReference>
<dbReference type="InterPro" id="IPR001789">
    <property type="entry name" value="Sig_transdc_resp-reg_receiver"/>
</dbReference>
<dbReference type="Gene3D" id="3.40.50.2300">
    <property type="match status" value="1"/>
</dbReference>
<sequence length="444" mass="49500">MKTILIADDDQAIRRTLELHLTEEGYDILTAASGSEAVDIALTKGVELMLLDLRLSGMDGFEVLTLVKEKLPALPVVMITAYDDMQTAIKAIRLGAIDHLGKPVDLDHLDEVIEKIFEMNVLSRNGITLSDSPDQPFEQNVMVGRSRAMKEVYKTIGSVADSTATVLIQGESGTGKEMVARALHFNSQFRNRPFIAVSCSALAPTILESELFGHEKGAFTGAYRTKPGKFELAQGGTLFLDEISETSLGIQVKLLRFLQEKEFERVGGIETIKADVRVIAATNKSLSTLVASGEFRMDLYYRLKVVTIDLPPLRERRDDLILLVKFLLEKMRHELGKGVDIVPQETMKLILEHSWPGNVRELENTLRRAVLFSPGNVLLPESLHLDGNKDGERLPLTIKSLDEVEREHIENILAFTGNEKKRAATILGISRPTLDRRIREYGLE</sequence>
<dbReference type="EMBL" id="VLLN01000039">
    <property type="protein sequence ID" value="TWJ13506.1"/>
    <property type="molecule type" value="Genomic_DNA"/>
</dbReference>
<evidence type="ECO:0000313" key="10">
    <source>
        <dbReference type="Proteomes" id="UP000319449"/>
    </source>
</evidence>
<dbReference type="SMART" id="SM00382">
    <property type="entry name" value="AAA"/>
    <property type="match status" value="1"/>
</dbReference>
<dbReference type="PROSITE" id="PS00688">
    <property type="entry name" value="SIGMA54_INTERACT_3"/>
    <property type="match status" value="1"/>
</dbReference>
<comment type="caution">
    <text evidence="9">The sequence shown here is derived from an EMBL/GenBank/DDBJ whole genome shotgun (WGS) entry which is preliminary data.</text>
</comment>
<dbReference type="Pfam" id="PF00158">
    <property type="entry name" value="Sigma54_activat"/>
    <property type="match status" value="1"/>
</dbReference>
<evidence type="ECO:0000256" key="3">
    <source>
        <dbReference type="ARBA" id="ARBA00023015"/>
    </source>
</evidence>
<evidence type="ECO:0000256" key="1">
    <source>
        <dbReference type="ARBA" id="ARBA00022741"/>
    </source>
</evidence>
<keyword evidence="4 9" id="KW-0238">DNA-binding</keyword>
<dbReference type="AlphaFoldDB" id="A0A562V6I4"/>
<dbReference type="PROSITE" id="PS50045">
    <property type="entry name" value="SIGMA54_INTERACT_4"/>
    <property type="match status" value="1"/>
</dbReference>
<dbReference type="Proteomes" id="UP000319449">
    <property type="component" value="Unassembled WGS sequence"/>
</dbReference>
<dbReference type="SMART" id="SM00448">
    <property type="entry name" value="REC"/>
    <property type="match status" value="1"/>
</dbReference>
<organism evidence="9 10">
    <name type="scientific">Geobacter argillaceus</name>
    <dbReference type="NCBI Taxonomy" id="345631"/>
    <lineage>
        <taxon>Bacteria</taxon>
        <taxon>Pseudomonadati</taxon>
        <taxon>Thermodesulfobacteriota</taxon>
        <taxon>Desulfuromonadia</taxon>
        <taxon>Geobacterales</taxon>
        <taxon>Geobacteraceae</taxon>
        <taxon>Geobacter</taxon>
    </lineage>
</organism>
<dbReference type="Pfam" id="PF00072">
    <property type="entry name" value="Response_reg"/>
    <property type="match status" value="1"/>
</dbReference>
<dbReference type="InterPro" id="IPR025944">
    <property type="entry name" value="Sigma_54_int_dom_CS"/>
</dbReference>
<feature type="domain" description="Response regulatory" evidence="8">
    <location>
        <begin position="3"/>
        <end position="117"/>
    </location>
</feature>
<dbReference type="RefSeq" id="WP_145025764.1">
    <property type="nucleotide sequence ID" value="NZ_VLLN01000039.1"/>
</dbReference>
<dbReference type="PROSITE" id="PS00675">
    <property type="entry name" value="SIGMA54_INTERACT_1"/>
    <property type="match status" value="1"/>
</dbReference>
<evidence type="ECO:0000313" key="9">
    <source>
        <dbReference type="EMBL" id="TWJ13506.1"/>
    </source>
</evidence>
<dbReference type="PROSITE" id="PS50110">
    <property type="entry name" value="RESPONSE_REGULATORY"/>
    <property type="match status" value="1"/>
</dbReference>
<dbReference type="InterPro" id="IPR002078">
    <property type="entry name" value="Sigma_54_int"/>
</dbReference>
<gene>
    <name evidence="9" type="ORF">JN12_03815</name>
</gene>
<dbReference type="GO" id="GO:0005524">
    <property type="term" value="F:ATP binding"/>
    <property type="evidence" value="ECO:0007669"/>
    <property type="project" value="UniProtKB-KW"/>
</dbReference>
<dbReference type="SUPFAM" id="SSF52540">
    <property type="entry name" value="P-loop containing nucleoside triphosphate hydrolases"/>
    <property type="match status" value="1"/>
</dbReference>
<dbReference type="Gene3D" id="1.10.10.60">
    <property type="entry name" value="Homeodomain-like"/>
    <property type="match status" value="1"/>
</dbReference>
<feature type="domain" description="Sigma-54 factor interaction" evidence="7">
    <location>
        <begin position="142"/>
        <end position="371"/>
    </location>
</feature>
<proteinExistence type="predicted"/>
<dbReference type="InterPro" id="IPR025943">
    <property type="entry name" value="Sigma_54_int_dom_ATP-bd_2"/>
</dbReference>
<keyword evidence="2" id="KW-0067">ATP-binding</keyword>
<dbReference type="CDD" id="cd00009">
    <property type="entry name" value="AAA"/>
    <property type="match status" value="1"/>
</dbReference>
<dbReference type="Pfam" id="PF25601">
    <property type="entry name" value="AAA_lid_14"/>
    <property type="match status" value="1"/>
</dbReference>
<dbReference type="Pfam" id="PF02954">
    <property type="entry name" value="HTH_8"/>
    <property type="match status" value="1"/>
</dbReference>
<dbReference type="PRINTS" id="PR01590">
    <property type="entry name" value="HTHFIS"/>
</dbReference>
<dbReference type="InterPro" id="IPR002197">
    <property type="entry name" value="HTH_Fis"/>
</dbReference>